<dbReference type="PANTHER" id="PTHR11452:SF75">
    <property type="entry name" value="ALPHA-GALACTOSIDASE MEL1"/>
    <property type="match status" value="1"/>
</dbReference>
<evidence type="ECO:0000256" key="1">
    <source>
        <dbReference type="ARBA" id="ARBA00001255"/>
    </source>
</evidence>
<dbReference type="Gene3D" id="3.20.20.70">
    <property type="entry name" value="Aldolase class I"/>
    <property type="match status" value="1"/>
</dbReference>
<dbReference type="PANTHER" id="PTHR11452">
    <property type="entry name" value="ALPHA-GALACTOSIDASE/ALPHA-N-ACETYLGALACTOSAMINIDASE"/>
    <property type="match status" value="1"/>
</dbReference>
<dbReference type="GO" id="GO:0004557">
    <property type="term" value="F:alpha-galactosidase activity"/>
    <property type="evidence" value="ECO:0007669"/>
    <property type="project" value="UniProtKB-EC"/>
</dbReference>
<dbReference type="SUPFAM" id="SSF51445">
    <property type="entry name" value="(Trans)glycosidases"/>
    <property type="match status" value="1"/>
</dbReference>
<feature type="signal peptide" evidence="7">
    <location>
        <begin position="1"/>
        <end position="19"/>
    </location>
</feature>
<gene>
    <name evidence="8" type="ORF">N7482_009174</name>
</gene>
<dbReference type="RefSeq" id="XP_056539004.1">
    <property type="nucleotide sequence ID" value="XM_056691298.1"/>
</dbReference>
<organism evidence="8 9">
    <name type="scientific">Penicillium canariense</name>
    <dbReference type="NCBI Taxonomy" id="189055"/>
    <lineage>
        <taxon>Eukaryota</taxon>
        <taxon>Fungi</taxon>
        <taxon>Dikarya</taxon>
        <taxon>Ascomycota</taxon>
        <taxon>Pezizomycotina</taxon>
        <taxon>Eurotiomycetes</taxon>
        <taxon>Eurotiomycetidae</taxon>
        <taxon>Eurotiales</taxon>
        <taxon>Aspergillaceae</taxon>
        <taxon>Penicillium</taxon>
    </lineage>
</organism>
<dbReference type="EMBL" id="JAPQKN010000007">
    <property type="protein sequence ID" value="KAJ5152696.1"/>
    <property type="molecule type" value="Genomic_DNA"/>
</dbReference>
<reference evidence="8" key="2">
    <citation type="journal article" date="2023" name="IMA Fungus">
        <title>Comparative genomic study of the Penicillium genus elucidates a diverse pangenome and 15 lateral gene transfer events.</title>
        <authorList>
            <person name="Petersen C."/>
            <person name="Sorensen T."/>
            <person name="Nielsen M.R."/>
            <person name="Sondergaard T.E."/>
            <person name="Sorensen J.L."/>
            <person name="Fitzpatrick D.A."/>
            <person name="Frisvad J.C."/>
            <person name="Nielsen K.L."/>
        </authorList>
    </citation>
    <scope>NUCLEOTIDE SEQUENCE</scope>
    <source>
        <strain evidence="8">IBT 26290</strain>
    </source>
</reference>
<dbReference type="GO" id="GO:0005975">
    <property type="term" value="P:carbohydrate metabolic process"/>
    <property type="evidence" value="ECO:0007669"/>
    <property type="project" value="InterPro"/>
</dbReference>
<evidence type="ECO:0000256" key="6">
    <source>
        <dbReference type="RuleBase" id="RU361168"/>
    </source>
</evidence>
<keyword evidence="7" id="KW-0732">Signal</keyword>
<dbReference type="EC" id="3.2.1.22" evidence="3 6"/>
<dbReference type="InterPro" id="IPR002241">
    <property type="entry name" value="Glyco_hydro_27"/>
</dbReference>
<dbReference type="AlphaFoldDB" id="A0A9W9HND8"/>
<comment type="caution">
    <text evidence="8">The sequence shown here is derived from an EMBL/GenBank/DDBJ whole genome shotgun (WGS) entry which is preliminary data.</text>
</comment>
<accession>A0A9W9HND8</accession>
<dbReference type="CDD" id="cd14792">
    <property type="entry name" value="GH27"/>
    <property type="match status" value="1"/>
</dbReference>
<dbReference type="Proteomes" id="UP001149163">
    <property type="component" value="Unassembled WGS sequence"/>
</dbReference>
<feature type="chain" id="PRO_5040858119" description="Alpha-galactosidase" evidence="7">
    <location>
        <begin position="20"/>
        <end position="218"/>
    </location>
</feature>
<name>A0A9W9HND8_9EURO</name>
<dbReference type="InterPro" id="IPR013785">
    <property type="entry name" value="Aldolase_TIM"/>
</dbReference>
<proteinExistence type="inferred from homology"/>
<dbReference type="GeneID" id="81430474"/>
<comment type="similarity">
    <text evidence="2 6">Belongs to the glycosyl hydrolase 27 family.</text>
</comment>
<reference evidence="8" key="1">
    <citation type="submission" date="2022-11" db="EMBL/GenBank/DDBJ databases">
        <authorList>
            <person name="Petersen C."/>
        </authorList>
    </citation>
    <scope>NUCLEOTIDE SEQUENCE</scope>
    <source>
        <strain evidence="8">IBT 26290</strain>
    </source>
</reference>
<dbReference type="PRINTS" id="PR00740">
    <property type="entry name" value="GLHYDRLASE27"/>
</dbReference>
<evidence type="ECO:0000256" key="4">
    <source>
        <dbReference type="ARBA" id="ARBA00022801"/>
    </source>
</evidence>
<keyword evidence="6" id="KW-1015">Disulfide bond</keyword>
<dbReference type="Pfam" id="PF16499">
    <property type="entry name" value="Melibiase_2"/>
    <property type="match status" value="1"/>
</dbReference>
<sequence length="218" mass="23715">MFGAAIVLPVLLTAHLVYAAAVRPRLDNGVAKTPPMGWNTYNHYSCSPNETIVKSNAKALVDLGLADLGYRYVTTDCGWTVRDRTANGSLTWNETLFPNGFPALGEYIHGLGLLFGVYEDAGIRSCQINIQQAGSLYHEAQDAALFASWNIDALKYDNCFSDAATGYPNVNYAPSTSPSARYANMTKALAAQNRAVLFQICEWGVDFPALWAPLLGHT</sequence>
<dbReference type="OrthoDB" id="5795902at2759"/>
<evidence type="ECO:0000313" key="8">
    <source>
        <dbReference type="EMBL" id="KAJ5152696.1"/>
    </source>
</evidence>
<evidence type="ECO:0000256" key="7">
    <source>
        <dbReference type="SAM" id="SignalP"/>
    </source>
</evidence>
<evidence type="ECO:0000256" key="3">
    <source>
        <dbReference type="ARBA" id="ARBA00012755"/>
    </source>
</evidence>
<keyword evidence="9" id="KW-1185">Reference proteome</keyword>
<evidence type="ECO:0000256" key="5">
    <source>
        <dbReference type="ARBA" id="ARBA00023295"/>
    </source>
</evidence>
<keyword evidence="5 6" id="KW-0326">Glycosidase</keyword>
<evidence type="ECO:0000256" key="2">
    <source>
        <dbReference type="ARBA" id="ARBA00009743"/>
    </source>
</evidence>
<protein>
    <recommendedName>
        <fullName evidence="3 6">Alpha-galactosidase</fullName>
        <ecNumber evidence="3 6">3.2.1.22</ecNumber>
    </recommendedName>
    <alternativeName>
        <fullName evidence="6">Melibiase</fullName>
    </alternativeName>
</protein>
<comment type="catalytic activity">
    <reaction evidence="1 6">
        <text>Hydrolysis of terminal, non-reducing alpha-D-galactose residues in alpha-D-galactosides, including galactose oligosaccharides, galactomannans and galactolipids.</text>
        <dbReference type="EC" id="3.2.1.22"/>
    </reaction>
</comment>
<keyword evidence="4 6" id="KW-0378">Hydrolase</keyword>
<evidence type="ECO:0000313" key="9">
    <source>
        <dbReference type="Proteomes" id="UP001149163"/>
    </source>
</evidence>
<dbReference type="InterPro" id="IPR017853">
    <property type="entry name" value="GH"/>
</dbReference>